<name>A0A0G0T276_9BACT</name>
<dbReference type="Proteomes" id="UP000034539">
    <property type="component" value="Unassembled WGS sequence"/>
</dbReference>
<dbReference type="PATRIC" id="fig|1618450.3.peg.1058"/>
<evidence type="ECO:0000313" key="2">
    <source>
        <dbReference type="Proteomes" id="UP000034539"/>
    </source>
</evidence>
<dbReference type="AlphaFoldDB" id="A0A0G0T276"/>
<evidence type="ECO:0008006" key="3">
    <source>
        <dbReference type="Google" id="ProtNLM"/>
    </source>
</evidence>
<comment type="caution">
    <text evidence="1">The sequence shown here is derived from an EMBL/GenBank/DDBJ whole genome shotgun (WGS) entry which is preliminary data.</text>
</comment>
<proteinExistence type="predicted"/>
<gene>
    <name evidence="1" type="ORF">UT63_C0056G0016</name>
</gene>
<protein>
    <recommendedName>
        <fullName evidence="3">Antitoxin</fullName>
    </recommendedName>
</protein>
<organism evidence="1 2">
    <name type="scientific">Candidatus Gottesmanbacteria bacterium GW2011_GWC2_39_8</name>
    <dbReference type="NCBI Taxonomy" id="1618450"/>
    <lineage>
        <taxon>Bacteria</taxon>
        <taxon>Candidatus Gottesmaniibacteriota</taxon>
    </lineage>
</organism>
<evidence type="ECO:0000313" key="1">
    <source>
        <dbReference type="EMBL" id="KKR31952.1"/>
    </source>
</evidence>
<sequence>MKYFELTQEEEQILKDFEDDKFESHPKISSAKNAYREYARETLNKAKNINIRLSEKDLYKLKSKAVSLGIPYQTLVTSILHKAASEENCR</sequence>
<reference evidence="1 2" key="1">
    <citation type="journal article" date="2015" name="Nature">
        <title>rRNA introns, odd ribosomes, and small enigmatic genomes across a large radiation of phyla.</title>
        <authorList>
            <person name="Brown C.T."/>
            <person name="Hug L.A."/>
            <person name="Thomas B.C."/>
            <person name="Sharon I."/>
            <person name="Castelle C.J."/>
            <person name="Singh A."/>
            <person name="Wilkins M.J."/>
            <person name="Williams K.H."/>
            <person name="Banfield J.F."/>
        </authorList>
    </citation>
    <scope>NUCLEOTIDE SEQUENCE [LARGE SCALE GENOMIC DNA]</scope>
</reference>
<accession>A0A0G0T276</accession>
<dbReference type="EMBL" id="LBXN01000056">
    <property type="protein sequence ID" value="KKR31952.1"/>
    <property type="molecule type" value="Genomic_DNA"/>
</dbReference>